<dbReference type="Gene3D" id="3.30.70.330">
    <property type="match status" value="1"/>
</dbReference>
<dbReference type="SUPFAM" id="SSF54928">
    <property type="entry name" value="RNA-binding domain, RBD"/>
    <property type="match status" value="1"/>
</dbReference>
<sequence>MDIEQSLLQQFSCMGTTDKEELVQQLQKLLGSSLNYSTAVFFLDMNNWNLQAAVCSYLDIENSTKLPSMALVQDPIASESENIEPNLSFQKVWHIINNGTEQWPTGCYAQCSDGNNLGGERVNLPAVKPFEDTYLTVHMISPAVPGVYQNKKNLLLLFDRPQEPLFVPKGDKTIFDVPNNYLPENYKPIGVQLFNRFSGEATERIKVNEIAIPNIDDILELGRHENFSLFIPKHRRISGKLIRLFIEAKNVDDLLSIAVYTRDRVNPYLFYYAFSVALLHRQDTRNLDLPSLIHVFPDKYVDSQVFSRAREQANLVPEGSRTPIEIPQDFTASDLDDEHRIAYFREDIGANIHHWHWHLIYPFDGTREIVDKNRRGELFYYMHQQIIARYNFERLCNNLKRVTRLSNWREPIPEAYFPKLDSLVSSRTWPSRPVNQVPKDLNREVDQIRVNIDDLDRWRDRIFDAIHSGTIINENGDRVPLTEFEGIDVLGNIIEASIIAPNRTFYGDYHNMGHVLIGYIHDPDHRYLEPFGVMADPAVDLRDPVFFRWHAYIDDMFQEFKATLPRYTVAQLNYPGVTVNSIQVQNKGGRPNILNTFWQQSDLDLSRGMDFQPRGSVFVRFTHLQNQEFTYTITVTNQGNNRMGTCRIFLAPKNDERGNPWLFKNQKDMFIELDRFTVNLKQGSNTITRNSTASSLTIPFERTFRDIDVGRPTGGDALTAFNFCGCGWPQHLLLPKGSPEGFLCQLFVMISNYADDKVEQDIEGTCNEGDTFCGIKDKLYPDRRSMGYPFDRQPRQGVDTLQQFLTPNMRVQDVVIQFNNRPINFIEMLLSDHRMVEGQPLHYYYYHPYPELPFTCYSTFKTMEMREELMMPHSPNSTQSDSDNSLSSIEVSPKPIRARTVIQHTPKTNEVRCCWKSCGILFESLDQLATHVTRVHASSGPGGLFYCGWEGCSRNSKGFNARYKMLVHVRTHTNEKPHQCFQCDKSFSRAENLKIHSRSHSGEKPYVCPVPGCNKAYSNSSDRFKHTRTHQVEKPYQCKVPGCPKRYTDPSSLRKHVKTYKHFVHENNKVNDENVKSNSCVDRKLEGEKGHDKVNENHSCDCTHMCCVSGGNKTNEILRFGALINFRREEKCTTWNPFFSPDHQENILVSYNVHPDDNMDIDVPLDLNGALVVVLPPNNPKPEPLVLPPPNKPVPAVEVVPPKLDPNRFGADVVDVPNKPGAGVLPAPNRLGVVVVILPNKVGACVVVEPPNKLGPELAGVENREAEVAGVPNRLGFVVAVPNRPVPPEAPKPVPNVGADVEAGAPKLVPKAGVELAGVPNVLPKAGVVEDWAPNVEPNPVEGCWAVEPNDVPNPPKPVLAVVAVTPNGVPKANGPHFSWADRPVLQEDITNPVVQHDITDQAVSEISVDGVVSSVKTLIETFMNNQTESTLTPTTVAPTLDENVNRTIATINPMVGIEQTSMINDMFESNSTFLTPNTMFNEMAESNLTVVTTMQPDEATNVITEVIGTTVETVVTTTENVINTLSDVTTNTFGTTTNEEDTLSPGYHGDYIEDNTLLSVRILKSVPLFHPRLFLLRLHFGKMAESNGEMTEEDIIINDQDGLPNVHPNLLAEADIDSPEHVTDDEFEDLPTSLIVTNIHDNVFEIPDKKREMENLFRDFDPEVTFQWLRSFRRLRVNFQTPVAAASARIQLHQYKINDSMITCYFAQPVTPVKNSSLQPPAPFKQFLISPPASPPLDWEPRPEGEPIINHDLLAALATLTPGTSHELHPPSPGQPSIVVHTALGANNTGSKPKFAHTSCPERS</sequence>
<comment type="cofactor">
    <cofactor evidence="1">
        <name>Cu(2+)</name>
        <dbReference type="ChEBI" id="CHEBI:29036"/>
    </cofactor>
</comment>
<proteinExistence type="inferred from homology"/>
<keyword evidence="10 22" id="KW-0863">Zinc-finger</keyword>
<dbReference type="Gene3D" id="1.10.1280.10">
    <property type="entry name" value="Di-copper center containing domain from catechol oxidase"/>
    <property type="match status" value="1"/>
</dbReference>
<dbReference type="GO" id="GO:0006357">
    <property type="term" value="P:regulation of transcription by RNA polymerase II"/>
    <property type="evidence" value="ECO:0007669"/>
    <property type="project" value="UniProtKB-ARBA"/>
</dbReference>
<dbReference type="InterPro" id="IPR013788">
    <property type="entry name" value="Hemocyanin/hexamerin"/>
</dbReference>
<evidence type="ECO:0000256" key="16">
    <source>
        <dbReference type="ARBA" id="ARBA00023033"/>
    </source>
</evidence>
<keyword evidence="15" id="KW-0805">Transcription regulation</keyword>
<dbReference type="GO" id="GO:0005634">
    <property type="term" value="C:nucleus"/>
    <property type="evidence" value="ECO:0007669"/>
    <property type="project" value="UniProtKB-SubCell"/>
</dbReference>
<name>A0A8J6H666_TENMO</name>
<dbReference type="GO" id="GO:0007617">
    <property type="term" value="P:mating behavior"/>
    <property type="evidence" value="ECO:0007669"/>
    <property type="project" value="UniProtKB-ARBA"/>
</dbReference>
<evidence type="ECO:0000256" key="22">
    <source>
        <dbReference type="PROSITE-ProRule" id="PRU00042"/>
    </source>
</evidence>
<dbReference type="InterPro" id="IPR014756">
    <property type="entry name" value="Ig_E-set"/>
</dbReference>
<keyword evidence="7" id="KW-0399">Innate immunity</keyword>
<comment type="similarity">
    <text evidence="5">Belongs to the tyrosinase family.</text>
</comment>
<dbReference type="Gene3D" id="1.20.1370.10">
    <property type="entry name" value="Hemocyanin, N-terminal domain"/>
    <property type="match status" value="1"/>
</dbReference>
<dbReference type="SUPFAM" id="SSF81296">
    <property type="entry name" value="E set domains"/>
    <property type="match status" value="1"/>
</dbReference>
<reference evidence="25" key="1">
    <citation type="journal article" date="2020" name="J Insects Food Feed">
        <title>The yellow mealworm (Tenebrio molitor) genome: a resource for the emerging insects as food and feed industry.</title>
        <authorList>
            <person name="Eriksson T."/>
            <person name="Andere A."/>
            <person name="Kelstrup H."/>
            <person name="Emery V."/>
            <person name="Picard C."/>
        </authorList>
    </citation>
    <scope>NUCLEOTIDE SEQUENCE</scope>
    <source>
        <strain evidence="25">Stoneville</strain>
        <tissue evidence="25">Whole head</tissue>
    </source>
</reference>
<evidence type="ECO:0000256" key="1">
    <source>
        <dbReference type="ARBA" id="ARBA00001973"/>
    </source>
</evidence>
<keyword evidence="11" id="KW-0862">Zinc</keyword>
<evidence type="ECO:0000256" key="15">
    <source>
        <dbReference type="ARBA" id="ARBA00023015"/>
    </source>
</evidence>
<evidence type="ECO:0000256" key="18">
    <source>
        <dbReference type="ARBA" id="ARBA00023157"/>
    </source>
</evidence>
<dbReference type="SUPFAM" id="SSF57667">
    <property type="entry name" value="beta-beta-alpha zinc fingers"/>
    <property type="match status" value="3"/>
</dbReference>
<keyword evidence="18" id="KW-1015">Disulfide bond</keyword>
<dbReference type="FunFam" id="3.30.160.60:FF:000359">
    <property type="entry name" value="GLIS family zinc finger 2"/>
    <property type="match status" value="1"/>
</dbReference>
<evidence type="ECO:0000256" key="2">
    <source>
        <dbReference type="ARBA" id="ARBA00004123"/>
    </source>
</evidence>
<dbReference type="InterPro" id="IPR056436">
    <property type="entry name" value="Znf-C2H2_ZIC1-5/GLI1-3-like"/>
</dbReference>
<keyword evidence="6" id="KW-0964">Secreted</keyword>
<dbReference type="InterPro" id="IPR039517">
    <property type="entry name" value="C6orf106_UBA-like"/>
</dbReference>
<dbReference type="Pfam" id="PF16158">
    <property type="entry name" value="N_BRCA1_IG"/>
    <property type="match status" value="1"/>
</dbReference>
<dbReference type="Pfam" id="PF03723">
    <property type="entry name" value="Hemocyanin_C"/>
    <property type="match status" value="1"/>
</dbReference>
<dbReference type="InterPro" id="IPR012677">
    <property type="entry name" value="Nucleotide-bd_a/b_plait_sf"/>
</dbReference>
<dbReference type="InterPro" id="IPR035979">
    <property type="entry name" value="RBD_domain_sf"/>
</dbReference>
<keyword evidence="20" id="KW-0539">Nucleus</keyword>
<evidence type="ECO:0000256" key="8">
    <source>
        <dbReference type="ARBA" id="ARBA00022723"/>
    </source>
</evidence>
<evidence type="ECO:0000256" key="19">
    <source>
        <dbReference type="ARBA" id="ARBA00023163"/>
    </source>
</evidence>
<evidence type="ECO:0000256" key="13">
    <source>
        <dbReference type="ARBA" id="ARBA00023002"/>
    </source>
</evidence>
<dbReference type="InterPro" id="IPR032350">
    <property type="entry name" value="Nbr1_FW"/>
</dbReference>
<dbReference type="SUPFAM" id="SSF46934">
    <property type="entry name" value="UBA-like"/>
    <property type="match status" value="1"/>
</dbReference>
<dbReference type="CDD" id="cd14349">
    <property type="entry name" value="UBA_CF106"/>
    <property type="match status" value="1"/>
</dbReference>
<evidence type="ECO:0000256" key="10">
    <source>
        <dbReference type="ARBA" id="ARBA00022771"/>
    </source>
</evidence>
<dbReference type="PANTHER" id="PTHR11511">
    <property type="entry name" value="LARVAL STORAGE PROTEIN/PHENOLOXIDASE"/>
    <property type="match status" value="1"/>
</dbReference>
<keyword evidence="8" id="KW-0479">Metal-binding</keyword>
<evidence type="ECO:0000256" key="23">
    <source>
        <dbReference type="SAM" id="MobiDB-lite"/>
    </source>
</evidence>
<evidence type="ECO:0000313" key="26">
    <source>
        <dbReference type="Proteomes" id="UP000719412"/>
    </source>
</evidence>
<comment type="similarity">
    <text evidence="4">Belongs to the RCAN family.</text>
</comment>
<reference evidence="25" key="2">
    <citation type="submission" date="2021-08" db="EMBL/GenBank/DDBJ databases">
        <authorList>
            <person name="Eriksson T."/>
        </authorList>
    </citation>
    <scope>NUCLEOTIDE SEQUENCE</scope>
    <source>
        <strain evidence="25">Stoneville</strain>
        <tissue evidence="25">Whole head</tissue>
    </source>
</reference>
<dbReference type="Gene3D" id="2.60.40.1520">
    <property type="entry name" value="Hemocyanin, C-terminal domain"/>
    <property type="match status" value="1"/>
</dbReference>
<dbReference type="FunFam" id="1.10.1280.10:FF:000004">
    <property type="entry name" value="Hemocyanin subunit 2"/>
    <property type="match status" value="1"/>
</dbReference>
<dbReference type="PROSITE" id="PS00209">
    <property type="entry name" value="HEMOCYANIN_1"/>
    <property type="match status" value="1"/>
</dbReference>
<dbReference type="GO" id="GO:0008270">
    <property type="term" value="F:zinc ion binding"/>
    <property type="evidence" value="ECO:0007669"/>
    <property type="project" value="UniProtKB-KW"/>
</dbReference>
<dbReference type="Gene3D" id="2.60.40.10">
    <property type="entry name" value="Immunoglobulins"/>
    <property type="match status" value="1"/>
</dbReference>
<dbReference type="Pfam" id="PF00096">
    <property type="entry name" value="zf-C2H2"/>
    <property type="match status" value="3"/>
</dbReference>
<dbReference type="CDD" id="cd12434">
    <property type="entry name" value="RRM_RCAN_like"/>
    <property type="match status" value="1"/>
</dbReference>
<dbReference type="PROSITE" id="PS50157">
    <property type="entry name" value="ZINC_FINGER_C2H2_2"/>
    <property type="match status" value="5"/>
</dbReference>
<dbReference type="Pfam" id="PF14555">
    <property type="entry name" value="UBA_4"/>
    <property type="match status" value="1"/>
</dbReference>
<dbReference type="SMART" id="SM00355">
    <property type="entry name" value="ZnF_C2H2"/>
    <property type="match status" value="5"/>
</dbReference>
<dbReference type="InterPro" id="IPR013087">
    <property type="entry name" value="Znf_C2H2_type"/>
</dbReference>
<evidence type="ECO:0000256" key="5">
    <source>
        <dbReference type="ARBA" id="ARBA00009928"/>
    </source>
</evidence>
<dbReference type="InterPro" id="IPR006931">
    <property type="entry name" value="Calcipressin"/>
</dbReference>
<feature type="domain" description="C2H2-type" evidence="24">
    <location>
        <begin position="911"/>
        <end position="941"/>
    </location>
</feature>
<feature type="region of interest" description="Disordered" evidence="23">
    <location>
        <begin position="871"/>
        <end position="890"/>
    </location>
</feature>
<dbReference type="Proteomes" id="UP000719412">
    <property type="component" value="Unassembled WGS sequence"/>
</dbReference>
<evidence type="ECO:0000256" key="14">
    <source>
        <dbReference type="ARBA" id="ARBA00023008"/>
    </source>
</evidence>
<dbReference type="InterPro" id="IPR013783">
    <property type="entry name" value="Ig-like_fold"/>
</dbReference>
<keyword evidence="17" id="KW-0238">DNA-binding</keyword>
<comment type="caution">
    <text evidence="25">The sequence shown here is derived from an EMBL/GenBank/DDBJ whole genome shotgun (WGS) entry which is preliminary data.</text>
</comment>
<evidence type="ECO:0000256" key="9">
    <source>
        <dbReference type="ARBA" id="ARBA00022737"/>
    </source>
</evidence>
<evidence type="ECO:0000256" key="20">
    <source>
        <dbReference type="ARBA" id="ARBA00023242"/>
    </source>
</evidence>
<keyword evidence="9" id="KW-0677">Repeat</keyword>
<dbReference type="InterPro" id="IPR037020">
    <property type="entry name" value="Hemocyanin_C_sf"/>
</dbReference>
<evidence type="ECO:0000256" key="12">
    <source>
        <dbReference type="ARBA" id="ARBA00022859"/>
    </source>
</evidence>
<dbReference type="InterPro" id="IPR005204">
    <property type="entry name" value="Hemocyanin_N"/>
</dbReference>
<feature type="domain" description="C2H2-type" evidence="24">
    <location>
        <begin position="978"/>
        <end position="1005"/>
    </location>
</feature>
<dbReference type="GO" id="GO:0003677">
    <property type="term" value="F:DNA binding"/>
    <property type="evidence" value="ECO:0007669"/>
    <property type="project" value="UniProtKB-KW"/>
</dbReference>
<dbReference type="Pfam" id="PF00372">
    <property type="entry name" value="Hemocyanin_M"/>
    <property type="match status" value="1"/>
</dbReference>
<dbReference type="GO" id="GO:0019722">
    <property type="term" value="P:calcium-mediated signaling"/>
    <property type="evidence" value="ECO:0007669"/>
    <property type="project" value="InterPro"/>
</dbReference>
<feature type="domain" description="C2H2-type" evidence="24">
    <location>
        <begin position="950"/>
        <end position="977"/>
    </location>
</feature>
<evidence type="ECO:0000256" key="17">
    <source>
        <dbReference type="ARBA" id="ARBA00023125"/>
    </source>
</evidence>
<organism evidence="25 26">
    <name type="scientific">Tenebrio molitor</name>
    <name type="common">Yellow mealworm beetle</name>
    <dbReference type="NCBI Taxonomy" id="7067"/>
    <lineage>
        <taxon>Eukaryota</taxon>
        <taxon>Metazoa</taxon>
        <taxon>Ecdysozoa</taxon>
        <taxon>Arthropoda</taxon>
        <taxon>Hexapoda</taxon>
        <taxon>Insecta</taxon>
        <taxon>Pterygota</taxon>
        <taxon>Neoptera</taxon>
        <taxon>Endopterygota</taxon>
        <taxon>Coleoptera</taxon>
        <taxon>Polyphaga</taxon>
        <taxon>Cucujiformia</taxon>
        <taxon>Tenebrionidae</taxon>
        <taxon>Tenebrio</taxon>
    </lineage>
</organism>
<evidence type="ECO:0000259" key="24">
    <source>
        <dbReference type="PROSITE" id="PS50157"/>
    </source>
</evidence>
<keyword evidence="14" id="KW-0186">Copper</keyword>
<dbReference type="GO" id="GO:0005576">
    <property type="term" value="C:extracellular region"/>
    <property type="evidence" value="ECO:0007669"/>
    <property type="project" value="UniProtKB-SubCell"/>
</dbReference>
<comment type="function">
    <text evidence="21">This is a copper-containing oxidase that functions in the formation of pigments such as melanins and other polyphenolic compounds. Catalyzes the oxidation of o-diphenols (N-acetyldopamine, 4-methylcatechol and dopamine). Cannot oxidize monophenols and p-phenols (L-tyrosine, tyramine, gentisic acid and hydroquinone). Binds to the surface of hemocytes and is involved in hemocyte melanization. Activation of the enzyme in response to bacterial lipopolysaccharides (LPS) suggests it may play a role in innate immunity.</text>
</comment>
<gene>
    <name evidence="25" type="ORF">GEV33_014143</name>
</gene>
<evidence type="ECO:0000256" key="21">
    <source>
        <dbReference type="ARBA" id="ARBA00053160"/>
    </source>
</evidence>
<dbReference type="SUPFAM" id="SSF48050">
    <property type="entry name" value="Hemocyanin, N-terminal domain"/>
    <property type="match status" value="1"/>
</dbReference>
<dbReference type="FunFam" id="2.60.40.1520:FF:000001">
    <property type="entry name" value="Hemocyanin subunit 2"/>
    <property type="match status" value="1"/>
</dbReference>
<dbReference type="InterPro" id="IPR002227">
    <property type="entry name" value="Tyrosinase_Cu-bd"/>
</dbReference>
<dbReference type="InterPro" id="IPR036697">
    <property type="entry name" value="Hemocyanin_N_sf"/>
</dbReference>
<dbReference type="InterPro" id="IPR009060">
    <property type="entry name" value="UBA-like_sf"/>
</dbReference>
<feature type="region of interest" description="Disordered" evidence="23">
    <location>
        <begin position="1786"/>
        <end position="1805"/>
    </location>
</feature>
<dbReference type="GO" id="GO:0006582">
    <property type="term" value="P:melanin metabolic process"/>
    <property type="evidence" value="ECO:0007669"/>
    <property type="project" value="UniProtKB-ARBA"/>
</dbReference>
<dbReference type="FunFam" id="3.30.70.330:FF:000092">
    <property type="entry name" value="Calcipressin-2 isoform 2"/>
    <property type="match status" value="1"/>
</dbReference>
<keyword evidence="13" id="KW-0560">Oxidoreductase</keyword>
<dbReference type="PROSITE" id="PS00498">
    <property type="entry name" value="TYROSINASE_2"/>
    <property type="match status" value="1"/>
</dbReference>
<evidence type="ECO:0000313" key="25">
    <source>
        <dbReference type="EMBL" id="KAH0808646.1"/>
    </source>
</evidence>
<dbReference type="FunFam" id="3.30.160.60:FF:000310">
    <property type="entry name" value="GLIS family zinc finger 2"/>
    <property type="match status" value="1"/>
</dbReference>
<evidence type="ECO:0000256" key="3">
    <source>
        <dbReference type="ARBA" id="ARBA00004613"/>
    </source>
</evidence>
<dbReference type="Pfam" id="PF23561">
    <property type="entry name" value="zf-C2H2_15"/>
    <property type="match status" value="1"/>
</dbReference>
<dbReference type="PANTHER" id="PTHR11511:SF4">
    <property type="entry name" value="PHENOLOXIDASE 2-RELATED"/>
    <property type="match status" value="1"/>
</dbReference>
<feature type="compositionally biased region" description="Low complexity" evidence="23">
    <location>
        <begin position="877"/>
        <end position="890"/>
    </location>
</feature>
<dbReference type="GO" id="GO:0004503">
    <property type="term" value="F:tyrosinase activity"/>
    <property type="evidence" value="ECO:0007669"/>
    <property type="project" value="UniProtKB-ARBA"/>
</dbReference>
<dbReference type="InterPro" id="IPR005203">
    <property type="entry name" value="Hemocyanin_C"/>
</dbReference>
<feature type="domain" description="C2H2-type" evidence="24">
    <location>
        <begin position="1036"/>
        <end position="1070"/>
    </location>
</feature>
<evidence type="ECO:0000256" key="4">
    <source>
        <dbReference type="ARBA" id="ARBA00008209"/>
    </source>
</evidence>
<evidence type="ECO:0000256" key="6">
    <source>
        <dbReference type="ARBA" id="ARBA00022525"/>
    </source>
</evidence>
<evidence type="ECO:0000256" key="11">
    <source>
        <dbReference type="ARBA" id="ARBA00022833"/>
    </source>
</evidence>
<dbReference type="Gene3D" id="1.10.8.10">
    <property type="entry name" value="DNA helicase RuvA subunit, C-terminal domain"/>
    <property type="match status" value="1"/>
</dbReference>
<keyword evidence="26" id="KW-1185">Reference proteome</keyword>
<dbReference type="InterPro" id="IPR008922">
    <property type="entry name" value="Di-copper_centre_dom_sf"/>
</dbReference>
<accession>A0A8J6H666</accession>
<dbReference type="InterPro" id="IPR036236">
    <property type="entry name" value="Znf_C2H2_sf"/>
</dbReference>
<feature type="domain" description="C2H2-type" evidence="24">
    <location>
        <begin position="1006"/>
        <end position="1035"/>
    </location>
</feature>
<keyword evidence="12" id="KW-0391">Immunity</keyword>
<dbReference type="CDD" id="cd14947">
    <property type="entry name" value="NBR1_like"/>
    <property type="match status" value="1"/>
</dbReference>
<dbReference type="GO" id="GO:0045087">
    <property type="term" value="P:innate immune response"/>
    <property type="evidence" value="ECO:0007669"/>
    <property type="project" value="UniProtKB-KW"/>
</dbReference>
<protein>
    <recommendedName>
        <fullName evidence="24">C2H2-type domain-containing protein</fullName>
    </recommendedName>
</protein>
<dbReference type="PROSITE" id="PS00028">
    <property type="entry name" value="ZINC_FINGER_C2H2_1"/>
    <property type="match status" value="4"/>
</dbReference>
<dbReference type="Gene3D" id="3.30.160.60">
    <property type="entry name" value="Classic Zinc Finger"/>
    <property type="match status" value="5"/>
</dbReference>
<dbReference type="Pfam" id="PF04847">
    <property type="entry name" value="Calcipressin"/>
    <property type="match status" value="1"/>
</dbReference>
<comment type="subcellular location">
    <subcellularLocation>
        <location evidence="2">Nucleus</location>
    </subcellularLocation>
    <subcellularLocation>
        <location evidence="3">Secreted</location>
    </subcellularLocation>
</comment>
<keyword evidence="19" id="KW-0804">Transcription</keyword>
<dbReference type="Pfam" id="PF03722">
    <property type="entry name" value="Hemocyanin_N"/>
    <property type="match status" value="1"/>
</dbReference>
<keyword evidence="16" id="KW-0503">Monooxygenase</keyword>
<evidence type="ECO:0000256" key="7">
    <source>
        <dbReference type="ARBA" id="ARBA00022588"/>
    </source>
</evidence>
<dbReference type="SUPFAM" id="SSF48056">
    <property type="entry name" value="Di-copper centre-containing domain"/>
    <property type="match status" value="1"/>
</dbReference>
<dbReference type="InterPro" id="IPR000896">
    <property type="entry name" value="Hemocyanin/hexamerin_mid_dom"/>
</dbReference>
<dbReference type="EMBL" id="JABDTM020028622">
    <property type="protein sequence ID" value="KAH0808646.1"/>
    <property type="molecule type" value="Genomic_DNA"/>
</dbReference>
<dbReference type="PRINTS" id="PR00187">
    <property type="entry name" value="HAEMOCYANIN"/>
</dbReference>